<name>A0ABW7DPF7_9FIRM</name>
<sequence>MANRVLEMAIAIKGQLDGSVGSAMSRAVAQAKQMQSQIKTANRELQNLQKQAAKQQNSKGYVEYDTELAVLQAQVRKNELAKQYEGTMNRINAKQKASANLSQAVSNLKAGAVAAAAIAAPLGIAANEAIKYESAMADVRKTVDFDTPEQFKQMGADILQMTQELPMSAEGIAQIVAAGGQAGIAREDLKQFATDAVKMGIAFDITADQAGEMMAKWRTAFGMSQGEVVQLADQVNYLSNTTAASSDSISDIVTRVGPLGQVAGMSAAQVAAVGASMASVGVQSDVAATGIKNMALGLVAGEGATKSQAEAFQQLGLSAEDVAKRMQEDAQGTIIDVLSRVKQLPKELQASVLSDLFGKESINAIAPLLTQLDTLKDNFNKVGDSTQYAGSMEAEYQARAATTANQLQLAKNNLVAVAINIGSILLPAISSVAGTLATAAGGIASFISQHQQLATVIIGVIGAVLALTMAALTIRAAVAYYKYMVATIHMIRDAHVAATVASRASTAATFAAGAAQRAFAVGARLAAAAQMALNAVMSMNPFALIVIAIMAVVAVLVYLWNTNEGFRAACIAAWESISSAVSSAWQTISDAASAAWDYITSAVDSAYSFIVGILDSIAAAAQAVWDSAVSAATSCWNTIVSTVSDAVNTIQGYWDSMKNFLSDPIQGTINIVKNIAGGGDEAGQSASGGVFTRPYLTWVAEAGHPEVIVPITHDANAYSLWAKAGQMLGVSPSTSVNVSAPSVSGGSGRQYTFSPTIVVQGAGPNTKQEISQLMDQKMREFEQMMKRVESNRRRLSYE</sequence>
<organism evidence="5 6">
    <name type="scientific">Megasphaera hexanoica</name>
    <dbReference type="NCBI Taxonomy" id="1675036"/>
    <lineage>
        <taxon>Bacteria</taxon>
        <taxon>Bacillati</taxon>
        <taxon>Bacillota</taxon>
        <taxon>Negativicutes</taxon>
        <taxon>Veillonellales</taxon>
        <taxon>Veillonellaceae</taxon>
        <taxon>Megasphaera</taxon>
    </lineage>
</organism>
<feature type="transmembrane region" description="Helical" evidence="3">
    <location>
        <begin position="541"/>
        <end position="560"/>
    </location>
</feature>
<dbReference type="PANTHER" id="PTHR37813">
    <property type="entry name" value="FELS-2 PROPHAGE PROTEIN"/>
    <property type="match status" value="1"/>
</dbReference>
<dbReference type="PANTHER" id="PTHR37813:SF1">
    <property type="entry name" value="FELS-2 PROPHAGE PROTEIN"/>
    <property type="match status" value="1"/>
</dbReference>
<keyword evidence="3" id="KW-0472">Membrane</keyword>
<reference evidence="5 6" key="1">
    <citation type="submission" date="2024-10" db="EMBL/GenBank/DDBJ databases">
        <authorList>
            <person name="Sang B.-I."/>
            <person name="Prabhaharan D."/>
        </authorList>
    </citation>
    <scope>NUCLEOTIDE SEQUENCE [LARGE SCALE GENOMIC DNA]</scope>
    <source>
        <strain evidence="5 6">MH</strain>
    </source>
</reference>
<feature type="domain" description="Phage tail tape measure protein" evidence="4">
    <location>
        <begin position="157"/>
        <end position="358"/>
    </location>
</feature>
<evidence type="ECO:0000313" key="6">
    <source>
        <dbReference type="Proteomes" id="UP001605989"/>
    </source>
</evidence>
<evidence type="ECO:0000259" key="4">
    <source>
        <dbReference type="Pfam" id="PF10145"/>
    </source>
</evidence>
<dbReference type="RefSeq" id="WP_257536544.1">
    <property type="nucleotide sequence ID" value="NZ_CP011940.1"/>
</dbReference>
<keyword evidence="2" id="KW-0175">Coiled coil</keyword>
<evidence type="ECO:0000313" key="5">
    <source>
        <dbReference type="EMBL" id="MFG6273268.1"/>
    </source>
</evidence>
<accession>A0ABW7DPF7</accession>
<dbReference type="EMBL" id="JBIEKR010000006">
    <property type="protein sequence ID" value="MFG6273268.1"/>
    <property type="molecule type" value="Genomic_DNA"/>
</dbReference>
<protein>
    <submittedName>
        <fullName evidence="5">Phage tail tape measure protein</fullName>
    </submittedName>
</protein>
<gene>
    <name evidence="5" type="ORF">ACGTZG_08715</name>
</gene>
<feature type="transmembrane region" description="Helical" evidence="3">
    <location>
        <begin position="414"/>
        <end position="447"/>
    </location>
</feature>
<dbReference type="Pfam" id="PF10145">
    <property type="entry name" value="PhageMin_Tail"/>
    <property type="match status" value="1"/>
</dbReference>
<dbReference type="NCBIfam" id="TIGR01760">
    <property type="entry name" value="tape_meas_TP901"/>
    <property type="match status" value="1"/>
</dbReference>
<dbReference type="Gene3D" id="1.20.120.20">
    <property type="entry name" value="Apolipoprotein"/>
    <property type="match status" value="1"/>
</dbReference>
<dbReference type="InterPro" id="IPR010090">
    <property type="entry name" value="Phage_tape_meas"/>
</dbReference>
<keyword evidence="3" id="KW-0812">Transmembrane</keyword>
<proteinExistence type="predicted"/>
<keyword evidence="1" id="KW-1188">Viral release from host cell</keyword>
<dbReference type="Proteomes" id="UP001605989">
    <property type="component" value="Unassembled WGS sequence"/>
</dbReference>
<dbReference type="Gene3D" id="1.10.287.1490">
    <property type="match status" value="1"/>
</dbReference>
<keyword evidence="6" id="KW-1185">Reference proteome</keyword>
<evidence type="ECO:0000256" key="1">
    <source>
        <dbReference type="ARBA" id="ARBA00022612"/>
    </source>
</evidence>
<feature type="transmembrane region" description="Helical" evidence="3">
    <location>
        <begin position="453"/>
        <end position="474"/>
    </location>
</feature>
<evidence type="ECO:0000256" key="3">
    <source>
        <dbReference type="SAM" id="Phobius"/>
    </source>
</evidence>
<evidence type="ECO:0000256" key="2">
    <source>
        <dbReference type="SAM" id="Coils"/>
    </source>
</evidence>
<feature type="coiled-coil region" evidence="2">
    <location>
        <begin position="24"/>
        <end position="58"/>
    </location>
</feature>
<comment type="caution">
    <text evidence="5">The sequence shown here is derived from an EMBL/GenBank/DDBJ whole genome shotgun (WGS) entry which is preliminary data.</text>
</comment>
<keyword evidence="3" id="KW-1133">Transmembrane helix</keyword>